<keyword evidence="2" id="KW-1185">Reference proteome</keyword>
<gene>
    <name evidence="1" type="ORF">HNQ61_002367</name>
</gene>
<proteinExistence type="predicted"/>
<evidence type="ECO:0000313" key="1">
    <source>
        <dbReference type="EMBL" id="MBB6070746.1"/>
    </source>
</evidence>
<sequence>MRLIAVSTTKAAYTKPALSPPDLLAHLASRGLAVPHPLNALHALEYVGYFRLLVYMRPFQMEDPVSGVRRFIAGTTFEDVLALYDFDRELRLLCLDAVERIEVALRAAVASQVSVPAGPHFYLEPTHFDRIDAFVDFYQTARREDRHLTARHYRRRYHTPEHPPVWSMMEASTFGVLSRLFSGLAVGHRKAIALRFGFDEKVLSSWFRSISLVRNLCAHHGRLWNAPMHVDQPLAATRLRSEQTPTDHLYARLVALAALVGMVDPDSDWKRRLIRLLSRYPSVPLAPMGIPAGWDQRPFWR</sequence>
<dbReference type="Pfam" id="PF07751">
    <property type="entry name" value="Abi_2"/>
    <property type="match status" value="1"/>
</dbReference>
<organism evidence="1 2">
    <name type="scientific">Longimicrobium terrae</name>
    <dbReference type="NCBI Taxonomy" id="1639882"/>
    <lineage>
        <taxon>Bacteria</taxon>
        <taxon>Pseudomonadati</taxon>
        <taxon>Gemmatimonadota</taxon>
        <taxon>Longimicrobiia</taxon>
        <taxon>Longimicrobiales</taxon>
        <taxon>Longimicrobiaceae</taxon>
        <taxon>Longimicrobium</taxon>
    </lineage>
</organism>
<evidence type="ECO:0000313" key="2">
    <source>
        <dbReference type="Proteomes" id="UP000582837"/>
    </source>
</evidence>
<name>A0A841GYD1_9BACT</name>
<dbReference type="InterPro" id="IPR011664">
    <property type="entry name" value="Abi_system_AbiD/AbiF-like"/>
</dbReference>
<dbReference type="EMBL" id="JACHIA010000005">
    <property type="protein sequence ID" value="MBB6070746.1"/>
    <property type="molecule type" value="Genomic_DNA"/>
</dbReference>
<dbReference type="RefSeq" id="WP_170034658.1">
    <property type="nucleotide sequence ID" value="NZ_JABDTL010000001.1"/>
</dbReference>
<protein>
    <submittedName>
        <fullName evidence="1">Abortive infection bacteriophage resistance protein</fullName>
    </submittedName>
</protein>
<dbReference type="AlphaFoldDB" id="A0A841GYD1"/>
<reference evidence="1 2" key="1">
    <citation type="submission" date="2020-08" db="EMBL/GenBank/DDBJ databases">
        <title>Genomic Encyclopedia of Type Strains, Phase IV (KMG-IV): sequencing the most valuable type-strain genomes for metagenomic binning, comparative biology and taxonomic classification.</title>
        <authorList>
            <person name="Goeker M."/>
        </authorList>
    </citation>
    <scope>NUCLEOTIDE SEQUENCE [LARGE SCALE GENOMIC DNA]</scope>
    <source>
        <strain evidence="1 2">DSM 29007</strain>
    </source>
</reference>
<dbReference type="Proteomes" id="UP000582837">
    <property type="component" value="Unassembled WGS sequence"/>
</dbReference>
<accession>A0A841GYD1</accession>
<comment type="caution">
    <text evidence="1">The sequence shown here is derived from an EMBL/GenBank/DDBJ whole genome shotgun (WGS) entry which is preliminary data.</text>
</comment>